<feature type="domain" description="DUF3322" evidence="2">
    <location>
        <begin position="15"/>
        <end position="197"/>
    </location>
</feature>
<evidence type="ECO:0000259" key="2">
    <source>
        <dbReference type="Pfam" id="PF11795"/>
    </source>
</evidence>
<dbReference type="GO" id="GO:0005694">
    <property type="term" value="C:chromosome"/>
    <property type="evidence" value="ECO:0007669"/>
    <property type="project" value="InterPro"/>
</dbReference>
<comment type="caution">
    <text evidence="3">The sequence shown here is derived from an EMBL/GenBank/DDBJ whole genome shotgun (WGS) entry which is preliminary data.</text>
</comment>
<dbReference type="SUPFAM" id="SSF56726">
    <property type="entry name" value="DNA topoisomerase IV, alpha subunit"/>
    <property type="match status" value="1"/>
</dbReference>
<evidence type="ECO:0000259" key="1">
    <source>
        <dbReference type="Pfam" id="PF09983"/>
    </source>
</evidence>
<gene>
    <name evidence="3" type="ORF">H9L42_09935</name>
</gene>
<dbReference type="Proteomes" id="UP000602647">
    <property type="component" value="Unassembled WGS sequence"/>
</dbReference>
<dbReference type="Pfam" id="PF09983">
    <property type="entry name" value="JetD_C"/>
    <property type="match status" value="1"/>
</dbReference>
<dbReference type="AlphaFoldDB" id="A0A923NQA8"/>
<dbReference type="GO" id="GO:0003677">
    <property type="term" value="F:DNA binding"/>
    <property type="evidence" value="ECO:0007669"/>
    <property type="project" value="InterPro"/>
</dbReference>
<keyword evidence="4" id="KW-1185">Reference proteome</keyword>
<dbReference type="Gene3D" id="3.40.1360.10">
    <property type="match status" value="1"/>
</dbReference>
<reference evidence="3" key="1">
    <citation type="submission" date="2020-08" db="EMBL/GenBank/DDBJ databases">
        <title>Genome public.</title>
        <authorList>
            <person name="Liu C."/>
            <person name="Sun Q."/>
        </authorList>
    </citation>
    <scope>NUCLEOTIDE SEQUENCE</scope>
    <source>
        <strain evidence="3">BX12</strain>
    </source>
</reference>
<dbReference type="InterPro" id="IPR024537">
    <property type="entry name" value="DUF3322"/>
</dbReference>
<dbReference type="Pfam" id="PF11795">
    <property type="entry name" value="DUF3322"/>
    <property type="match status" value="1"/>
</dbReference>
<proteinExistence type="predicted"/>
<protein>
    <submittedName>
        <fullName evidence="3">DUF2399 domain-containing protein</fullName>
    </submittedName>
</protein>
<name>A0A923NQA8_9FIRM</name>
<dbReference type="InterPro" id="IPR024534">
    <property type="entry name" value="JetD_C"/>
</dbReference>
<organism evidence="3 4">
    <name type="scientific">Zhenpiania hominis</name>
    <dbReference type="NCBI Taxonomy" id="2763644"/>
    <lineage>
        <taxon>Bacteria</taxon>
        <taxon>Bacillati</taxon>
        <taxon>Bacillota</taxon>
        <taxon>Clostridia</taxon>
        <taxon>Peptostreptococcales</taxon>
        <taxon>Anaerovoracaceae</taxon>
        <taxon>Zhenpiania</taxon>
    </lineage>
</organism>
<dbReference type="InterPro" id="IPR036078">
    <property type="entry name" value="Spo11/TopoVI_A_sf"/>
</dbReference>
<feature type="domain" description="Wadjet protein JetD C-terminal" evidence="1">
    <location>
        <begin position="261"/>
        <end position="403"/>
    </location>
</feature>
<dbReference type="RefSeq" id="WP_187303255.1">
    <property type="nucleotide sequence ID" value="NZ_JACRYT010000010.1"/>
</dbReference>
<dbReference type="EMBL" id="JACRYT010000010">
    <property type="protein sequence ID" value="MBC6680153.1"/>
    <property type="molecule type" value="Genomic_DNA"/>
</dbReference>
<evidence type="ECO:0000313" key="3">
    <source>
        <dbReference type="EMBL" id="MBC6680153.1"/>
    </source>
</evidence>
<accession>A0A923NQA8</accession>
<sequence>MKAYDRHILNALLDSYERSALFSGTNKVNRKVRFSFTRKNLPEYFDESSTAYEEIHASLRQMEAAGYIEIIWKKGKEGHIVQSVALNLKALPRIYSYLGRASKQQLLEEMIRLLKNLRQQYPTPVALRFVDFLLERLQAGKTVKEYISLSRPEEAERLVRAVSLMESNRKDCYLREFSIAHFSDSKAVEEMRPGIARIFRQFEPRFADSSAQDIFAEYSIYHTPNFVYFKGACALRPGRGSFVDLREMKEGIGLCGSALAHMKLEHTENIRKLITIENLTSFFRWQEQDCILIYLGGYLNEARRTLLKEIYRQIPDAACLHFGDIDIGGFEIYEDLRRRTGIPFRPYYMDLATLREYERFARPLTENDRGRLSRLREKHREAPYLEVLDYMEDKGIKLEQECVEPRS</sequence>
<evidence type="ECO:0000313" key="4">
    <source>
        <dbReference type="Proteomes" id="UP000602647"/>
    </source>
</evidence>